<evidence type="ECO:0000256" key="2">
    <source>
        <dbReference type="ARBA" id="ARBA00022737"/>
    </source>
</evidence>
<evidence type="ECO:0000313" key="4">
    <source>
        <dbReference type="Proteomes" id="UP001488838"/>
    </source>
</evidence>
<comment type="caution">
    <text evidence="3">The sequence shown here is derived from an EMBL/GenBank/DDBJ whole genome shotgun (WGS) entry which is preliminary data.</text>
</comment>
<name>A0AAW0JW55_MYOGA</name>
<dbReference type="EMBL" id="JBBHLL010000016">
    <property type="protein sequence ID" value="KAK7830940.1"/>
    <property type="molecule type" value="Genomic_DNA"/>
</dbReference>
<dbReference type="AlphaFoldDB" id="A0AAW0JW55"/>
<dbReference type="PANTHER" id="PTHR14224:SF94">
    <property type="entry name" value="PRAME FAMILY MEMBER 12"/>
    <property type="match status" value="1"/>
</dbReference>
<evidence type="ECO:0000313" key="3">
    <source>
        <dbReference type="EMBL" id="KAK7830940.1"/>
    </source>
</evidence>
<reference evidence="3 4" key="1">
    <citation type="journal article" date="2023" name="bioRxiv">
        <title>Conserved and derived expression patterns and positive selection on dental genes reveal complex evolutionary context of ever-growing rodent molars.</title>
        <authorList>
            <person name="Calamari Z.T."/>
            <person name="Song A."/>
            <person name="Cohen E."/>
            <person name="Akter M."/>
            <person name="Roy R.D."/>
            <person name="Hallikas O."/>
            <person name="Christensen M.M."/>
            <person name="Li P."/>
            <person name="Marangoni P."/>
            <person name="Jernvall J."/>
            <person name="Klein O.D."/>
        </authorList>
    </citation>
    <scope>NUCLEOTIDE SEQUENCE [LARGE SCALE GENOMIC DNA]</scope>
    <source>
        <strain evidence="3">V071</strain>
    </source>
</reference>
<dbReference type="GO" id="GO:0005737">
    <property type="term" value="C:cytoplasm"/>
    <property type="evidence" value="ECO:0007669"/>
    <property type="project" value="TreeGrafter"/>
</dbReference>
<dbReference type="SUPFAM" id="SSF52047">
    <property type="entry name" value="RNI-like"/>
    <property type="match status" value="1"/>
</dbReference>
<gene>
    <name evidence="3" type="ORF">U0070_018484</name>
</gene>
<dbReference type="InterPro" id="IPR050694">
    <property type="entry name" value="LRRC14/PRAME"/>
</dbReference>
<proteinExistence type="predicted"/>
<evidence type="ECO:0000256" key="1">
    <source>
        <dbReference type="ARBA" id="ARBA00022614"/>
    </source>
</evidence>
<dbReference type="InterPro" id="IPR032675">
    <property type="entry name" value="LRR_dom_sf"/>
</dbReference>
<sequence length="559" mass="64833">MGMDIWTPPTLEELSRQVLLRNEALAISALENLPKMLFPTLFKVAFSSRCTRIVKAMVAAWPFPYLPVGTLMNTFNSEIFHAVLEGLDVLLTQQVCPTRGKLRVLDFRRMPREFWPIQAGTEDGNCSAETVSDKQAGKRPSRHELRPRMKVRVDLYFRSQLEEEEMYFLQWAQQRKDSLQICCDNMKLVLLSLDNVRMVLSAFKPEHIKVSELKIDWSWCTLAQFSTYFTEMRNLHILSLVHTHENRFGVFCLPRLDEKRFVQKLVYQFSRISSLQHLYLHGFCFFSEHMKLLLRNLKTPLETFSITHCHVFQSHLKDFALCPSLHGLKHLDMSGTLLCNFWILPLSVLLEMGADRLETLKLQGCRIKDSQFRELLPALSQCSQLTKVNFYANDFSMNLLSDLLHHTANMNKMTTERYPAPRECYDRWGHVSIDTFSQLCSQLMDTLRAIRQPKRIRFATDVCSRCFQRCVYGQETRLCSCLQVIANIRQVHHLMFFPPIDKTYGSILMSVRSLPKLLELAKTEVLKDEDKVISALEELSMVHGALPTTIPGGLHWHAH</sequence>
<keyword evidence="2" id="KW-0677">Repeat</keyword>
<keyword evidence="1" id="KW-0433">Leucine-rich repeat</keyword>
<dbReference type="Gene3D" id="3.80.10.10">
    <property type="entry name" value="Ribonuclease Inhibitor"/>
    <property type="match status" value="1"/>
</dbReference>
<protein>
    <submittedName>
        <fullName evidence="3">Uncharacterized protein</fullName>
    </submittedName>
</protein>
<dbReference type="Proteomes" id="UP001488838">
    <property type="component" value="Unassembled WGS sequence"/>
</dbReference>
<keyword evidence="4" id="KW-1185">Reference proteome</keyword>
<dbReference type="PANTHER" id="PTHR14224">
    <property type="entry name" value="SIMILAR TO PREFERENTIALLY EXPRESSED ANTIGEN IN MELANOMA-LIKE 3"/>
    <property type="match status" value="1"/>
</dbReference>
<accession>A0AAW0JW55</accession>
<organism evidence="3 4">
    <name type="scientific">Myodes glareolus</name>
    <name type="common">Bank vole</name>
    <name type="synonym">Clethrionomys glareolus</name>
    <dbReference type="NCBI Taxonomy" id="447135"/>
    <lineage>
        <taxon>Eukaryota</taxon>
        <taxon>Metazoa</taxon>
        <taxon>Chordata</taxon>
        <taxon>Craniata</taxon>
        <taxon>Vertebrata</taxon>
        <taxon>Euteleostomi</taxon>
        <taxon>Mammalia</taxon>
        <taxon>Eutheria</taxon>
        <taxon>Euarchontoglires</taxon>
        <taxon>Glires</taxon>
        <taxon>Rodentia</taxon>
        <taxon>Myomorpha</taxon>
        <taxon>Muroidea</taxon>
        <taxon>Cricetidae</taxon>
        <taxon>Arvicolinae</taxon>
        <taxon>Myodes</taxon>
    </lineage>
</organism>